<dbReference type="InterPro" id="IPR036691">
    <property type="entry name" value="Endo/exonu/phosph_ase_sf"/>
</dbReference>
<dbReference type="InterPro" id="IPR005135">
    <property type="entry name" value="Endo/exonuclease/phosphatase"/>
</dbReference>
<dbReference type="PANTHER" id="PTHR22748">
    <property type="entry name" value="AP ENDONUCLEASE"/>
    <property type="match status" value="1"/>
</dbReference>
<feature type="transmembrane region" description="Helical" evidence="6">
    <location>
        <begin position="223"/>
        <end position="242"/>
    </location>
</feature>
<keyword evidence="3" id="KW-0479">Metal-binding</keyword>
<dbReference type="PANTHER" id="PTHR22748:SF11">
    <property type="entry name" value="OS07G0184032 PROTEIN"/>
    <property type="match status" value="1"/>
</dbReference>
<keyword evidence="5" id="KW-0460">Magnesium</keyword>
<evidence type="ECO:0000313" key="9">
    <source>
        <dbReference type="Proteomes" id="UP001633002"/>
    </source>
</evidence>
<keyword evidence="4" id="KW-0378">Hydrolase</keyword>
<dbReference type="GO" id="GO:0046872">
    <property type="term" value="F:metal ion binding"/>
    <property type="evidence" value="ECO:0007669"/>
    <property type="project" value="UniProtKB-KW"/>
</dbReference>
<comment type="cofactor">
    <cofactor evidence="1">
        <name>Mg(2+)</name>
        <dbReference type="ChEBI" id="CHEBI:18420"/>
    </cofactor>
</comment>
<dbReference type="GO" id="GO:0016787">
    <property type="term" value="F:hydrolase activity"/>
    <property type="evidence" value="ECO:0007669"/>
    <property type="project" value="UniProtKB-KW"/>
</dbReference>
<protein>
    <recommendedName>
        <fullName evidence="7">Endonuclease/exonuclease/phosphatase domain-containing protein</fullName>
    </recommendedName>
</protein>
<dbReference type="Proteomes" id="UP001633002">
    <property type="component" value="Unassembled WGS sequence"/>
</dbReference>
<dbReference type="AlphaFoldDB" id="A0ABD3G936"/>
<comment type="caution">
    <text evidence="8">The sequence shown here is derived from an EMBL/GenBank/DDBJ whole genome shotgun (WGS) entry which is preliminary data.</text>
</comment>
<evidence type="ECO:0000256" key="2">
    <source>
        <dbReference type="ARBA" id="ARBA00007092"/>
    </source>
</evidence>
<name>A0ABD3G936_9MARC</name>
<keyword evidence="6" id="KW-0812">Transmembrane</keyword>
<gene>
    <name evidence="8" type="ORF">R1sor_025593</name>
</gene>
<evidence type="ECO:0000313" key="8">
    <source>
        <dbReference type="EMBL" id="KAL3675645.1"/>
    </source>
</evidence>
<sequence length="748" mass="84091">MSHTDSEQQDSLNGNLPEALINQLSKLEVAVQATDSTPANFTPIPPSFRKADRDKALADEIATIPTSTAAHFTWTPECENQGFKPVEVPTWIRLSGIPSWLKDSVTGIFQSVGPVLRLPLATKGLANQEVSALILWNPNSEPLKSVLVDLELPGGKRARLAFPARFEVQKTEDEGHTVNSKQTNLLERLKSWQDVLTLFRNKPAQGQAASAAEEDGQADQGSWGLNFFVLLAFLVVLMADLVNTSISSIFARAFLKLSIWNVRGLANFHRRAAIRAFLKQFTPHVLLLQETHISVQRLSFLVATISPDYSVVGADSNGASGGIAFLVHRTVMAGEGANVSSKFIWRRFALNGVDFNLAGVHGPNDPHERTVFWEEVAHILPDLPFHLLGDFNNVESSSDSSSRMSRMTAKETSSFFRLCNTFNLFDARLLAREKIGPKWTRFERRNGEFSWSRLDRIYIPLDFFQAEYVSLVHHVAFQLSDHIPVSCVFSPESALIETPRSFFFKADALVLRKPEIKLALRGVWERHLASSSSQGLELFAQAWTELRRETKRLQYAELQKLSDLDQLKLELERLSALSDPSEEDLLLILSTAREVSRLQAWQDHRWCIWSRERYLQLGDVSSPYFLKRFRARRARSKILALVSSDATRITSTDGICQEVFRHFSQIFQQPPQLADPEKQSTFLGEFRAKISPAQSAFMDSEPTLGEFTDVLLASAKGKSPGMDDFNVDALIEIWDFLGPTYVDAMVYC</sequence>
<evidence type="ECO:0000256" key="3">
    <source>
        <dbReference type="ARBA" id="ARBA00022723"/>
    </source>
</evidence>
<accession>A0ABD3G936</accession>
<dbReference type="InterPro" id="IPR004808">
    <property type="entry name" value="AP_endonuc_1"/>
</dbReference>
<evidence type="ECO:0000256" key="1">
    <source>
        <dbReference type="ARBA" id="ARBA00001946"/>
    </source>
</evidence>
<dbReference type="SUPFAM" id="SSF56219">
    <property type="entry name" value="DNase I-like"/>
    <property type="match status" value="1"/>
</dbReference>
<proteinExistence type="inferred from homology"/>
<dbReference type="Pfam" id="PF03372">
    <property type="entry name" value="Exo_endo_phos"/>
    <property type="match status" value="1"/>
</dbReference>
<reference evidence="8 9" key="1">
    <citation type="submission" date="2024-09" db="EMBL/GenBank/DDBJ databases">
        <title>Chromosome-scale assembly of Riccia sorocarpa.</title>
        <authorList>
            <person name="Paukszto L."/>
        </authorList>
    </citation>
    <scope>NUCLEOTIDE SEQUENCE [LARGE SCALE GENOMIC DNA]</scope>
    <source>
        <strain evidence="8">LP-2024</strain>
        <tissue evidence="8">Aerial parts of the thallus</tissue>
    </source>
</reference>
<dbReference type="EMBL" id="JBJQOH010000008">
    <property type="protein sequence ID" value="KAL3675645.1"/>
    <property type="molecule type" value="Genomic_DNA"/>
</dbReference>
<keyword evidence="6" id="KW-1133">Transmembrane helix</keyword>
<keyword evidence="9" id="KW-1185">Reference proteome</keyword>
<evidence type="ECO:0000259" key="7">
    <source>
        <dbReference type="Pfam" id="PF03372"/>
    </source>
</evidence>
<keyword evidence="6" id="KW-0472">Membrane</keyword>
<evidence type="ECO:0000256" key="5">
    <source>
        <dbReference type="ARBA" id="ARBA00022842"/>
    </source>
</evidence>
<organism evidence="8 9">
    <name type="scientific">Riccia sorocarpa</name>
    <dbReference type="NCBI Taxonomy" id="122646"/>
    <lineage>
        <taxon>Eukaryota</taxon>
        <taxon>Viridiplantae</taxon>
        <taxon>Streptophyta</taxon>
        <taxon>Embryophyta</taxon>
        <taxon>Marchantiophyta</taxon>
        <taxon>Marchantiopsida</taxon>
        <taxon>Marchantiidae</taxon>
        <taxon>Marchantiales</taxon>
        <taxon>Ricciaceae</taxon>
        <taxon>Riccia</taxon>
    </lineage>
</organism>
<comment type="similarity">
    <text evidence="2">Belongs to the DNA repair enzymes AP/ExoA family.</text>
</comment>
<dbReference type="Gene3D" id="3.60.10.10">
    <property type="entry name" value="Endonuclease/exonuclease/phosphatase"/>
    <property type="match status" value="1"/>
</dbReference>
<evidence type="ECO:0000256" key="6">
    <source>
        <dbReference type="SAM" id="Phobius"/>
    </source>
</evidence>
<evidence type="ECO:0000256" key="4">
    <source>
        <dbReference type="ARBA" id="ARBA00022801"/>
    </source>
</evidence>
<feature type="domain" description="Endonuclease/exonuclease/phosphatase" evidence="7">
    <location>
        <begin position="260"/>
        <end position="482"/>
    </location>
</feature>